<dbReference type="Pfam" id="PF00440">
    <property type="entry name" value="TetR_N"/>
    <property type="match status" value="1"/>
</dbReference>
<evidence type="ECO:0000256" key="3">
    <source>
        <dbReference type="ARBA" id="ARBA00023163"/>
    </source>
</evidence>
<evidence type="ECO:0000313" key="7">
    <source>
        <dbReference type="Proteomes" id="UP000545493"/>
    </source>
</evidence>
<keyword evidence="1" id="KW-0805">Transcription regulation</keyword>
<accession>A0A7X5UQX5</accession>
<name>A0A7X5UQX5_9PSEU</name>
<dbReference type="SUPFAM" id="SSF48498">
    <property type="entry name" value="Tetracyclin repressor-like, C-terminal domain"/>
    <property type="match status" value="1"/>
</dbReference>
<dbReference type="InterPro" id="IPR050109">
    <property type="entry name" value="HTH-type_TetR-like_transc_reg"/>
</dbReference>
<feature type="domain" description="HTH tetR-type" evidence="5">
    <location>
        <begin position="23"/>
        <end position="83"/>
    </location>
</feature>
<dbReference type="SUPFAM" id="SSF46689">
    <property type="entry name" value="Homeodomain-like"/>
    <property type="match status" value="1"/>
</dbReference>
<keyword evidence="7" id="KW-1185">Reference proteome</keyword>
<evidence type="ECO:0000256" key="2">
    <source>
        <dbReference type="ARBA" id="ARBA00023125"/>
    </source>
</evidence>
<organism evidence="6 7">
    <name type="scientific">Saccharomonospora amisosensis</name>
    <dbReference type="NCBI Taxonomy" id="1128677"/>
    <lineage>
        <taxon>Bacteria</taxon>
        <taxon>Bacillati</taxon>
        <taxon>Actinomycetota</taxon>
        <taxon>Actinomycetes</taxon>
        <taxon>Pseudonocardiales</taxon>
        <taxon>Pseudonocardiaceae</taxon>
        <taxon>Saccharomonospora</taxon>
    </lineage>
</organism>
<evidence type="ECO:0000313" key="6">
    <source>
        <dbReference type="EMBL" id="NIJ12526.1"/>
    </source>
</evidence>
<dbReference type="PANTHER" id="PTHR30055">
    <property type="entry name" value="HTH-TYPE TRANSCRIPTIONAL REGULATOR RUTR"/>
    <property type="match status" value="1"/>
</dbReference>
<dbReference type="GO" id="GO:0000976">
    <property type="term" value="F:transcription cis-regulatory region binding"/>
    <property type="evidence" value="ECO:0007669"/>
    <property type="project" value="TreeGrafter"/>
</dbReference>
<dbReference type="PRINTS" id="PR00455">
    <property type="entry name" value="HTHTETR"/>
</dbReference>
<keyword evidence="2 4" id="KW-0238">DNA-binding</keyword>
<reference evidence="6 7" key="1">
    <citation type="submission" date="2020-03" db="EMBL/GenBank/DDBJ databases">
        <title>Sequencing the genomes of 1000 actinobacteria strains.</title>
        <authorList>
            <person name="Klenk H.-P."/>
        </authorList>
    </citation>
    <scope>NUCLEOTIDE SEQUENCE [LARGE SCALE GENOMIC DNA]</scope>
    <source>
        <strain evidence="6 7">DSM 45685</strain>
    </source>
</reference>
<dbReference type="InterPro" id="IPR001647">
    <property type="entry name" value="HTH_TetR"/>
</dbReference>
<dbReference type="Proteomes" id="UP000545493">
    <property type="component" value="Unassembled WGS sequence"/>
</dbReference>
<protein>
    <submittedName>
        <fullName evidence="6">AcrR family transcriptional regulator</fullName>
    </submittedName>
</protein>
<dbReference type="PROSITE" id="PS50977">
    <property type="entry name" value="HTH_TETR_2"/>
    <property type="match status" value="1"/>
</dbReference>
<sequence>MSDVKEGRPRRQYRSQVREEGARRTRLAIAKAATELFVERGYAGTSLTEVARAAGVARPTVFAAFGSKSNLLKHVLDQALAGDDAPVAVADRPWFRPVWEATTPADVLRAYADVCLVIGGRAAALFETVRRAADDSPEVAELWATLRANRRTGAAMVITAITAVGDLAPGLGEERAVDILWVFNDPGLYATLVNDRGWSTDGFRDWLAEMMRHALLAD</sequence>
<dbReference type="Gene3D" id="1.10.10.60">
    <property type="entry name" value="Homeodomain-like"/>
    <property type="match status" value="1"/>
</dbReference>
<dbReference type="Gene3D" id="1.10.357.10">
    <property type="entry name" value="Tetracycline Repressor, domain 2"/>
    <property type="match status" value="1"/>
</dbReference>
<comment type="caution">
    <text evidence="6">The sequence shown here is derived from an EMBL/GenBank/DDBJ whole genome shotgun (WGS) entry which is preliminary data.</text>
</comment>
<evidence type="ECO:0000256" key="4">
    <source>
        <dbReference type="PROSITE-ProRule" id="PRU00335"/>
    </source>
</evidence>
<dbReference type="PANTHER" id="PTHR30055:SF234">
    <property type="entry name" value="HTH-TYPE TRANSCRIPTIONAL REGULATOR BETI"/>
    <property type="match status" value="1"/>
</dbReference>
<dbReference type="AlphaFoldDB" id="A0A7X5UQX5"/>
<dbReference type="EMBL" id="JAAOYM010000001">
    <property type="protein sequence ID" value="NIJ12526.1"/>
    <property type="molecule type" value="Genomic_DNA"/>
</dbReference>
<dbReference type="RefSeq" id="WP_167171418.1">
    <property type="nucleotide sequence ID" value="NZ_JAAOYM010000001.1"/>
</dbReference>
<evidence type="ECO:0000259" key="5">
    <source>
        <dbReference type="PROSITE" id="PS50977"/>
    </source>
</evidence>
<dbReference type="InterPro" id="IPR023772">
    <property type="entry name" value="DNA-bd_HTH_TetR-type_CS"/>
</dbReference>
<dbReference type="InterPro" id="IPR036271">
    <property type="entry name" value="Tet_transcr_reg_TetR-rel_C_sf"/>
</dbReference>
<dbReference type="InterPro" id="IPR009057">
    <property type="entry name" value="Homeodomain-like_sf"/>
</dbReference>
<dbReference type="PROSITE" id="PS01081">
    <property type="entry name" value="HTH_TETR_1"/>
    <property type="match status" value="1"/>
</dbReference>
<gene>
    <name evidence="6" type="ORF">FHU38_002870</name>
</gene>
<feature type="DNA-binding region" description="H-T-H motif" evidence="4">
    <location>
        <begin position="46"/>
        <end position="65"/>
    </location>
</feature>
<dbReference type="GO" id="GO:0003700">
    <property type="term" value="F:DNA-binding transcription factor activity"/>
    <property type="evidence" value="ECO:0007669"/>
    <property type="project" value="TreeGrafter"/>
</dbReference>
<proteinExistence type="predicted"/>
<keyword evidence="3" id="KW-0804">Transcription</keyword>
<evidence type="ECO:0000256" key="1">
    <source>
        <dbReference type="ARBA" id="ARBA00023015"/>
    </source>
</evidence>